<keyword evidence="4" id="KW-1185">Reference proteome</keyword>
<evidence type="ECO:0000259" key="2">
    <source>
        <dbReference type="Pfam" id="PF14206"/>
    </source>
</evidence>
<evidence type="ECO:0000256" key="1">
    <source>
        <dbReference type="SAM" id="MobiDB-lite"/>
    </source>
</evidence>
<accession>A0ABT6A8K7</accession>
<gene>
    <name evidence="3" type="ORF">P3H78_19725</name>
</gene>
<protein>
    <submittedName>
        <fullName evidence="3">CPCC family cysteine-rich protein</fullName>
    </submittedName>
</protein>
<dbReference type="EMBL" id="JARJBB010000009">
    <property type="protein sequence ID" value="MDF3300813.1"/>
    <property type="molecule type" value="Genomic_DNA"/>
</dbReference>
<organism evidence="3 4">
    <name type="scientific">Streptomyces tropicalis</name>
    <dbReference type="NCBI Taxonomy" id="3034234"/>
    <lineage>
        <taxon>Bacteria</taxon>
        <taxon>Bacillati</taxon>
        <taxon>Actinomycetota</taxon>
        <taxon>Actinomycetes</taxon>
        <taxon>Kitasatosporales</taxon>
        <taxon>Streptomycetaceae</taxon>
        <taxon>Streptomyces</taxon>
    </lineage>
</organism>
<dbReference type="Pfam" id="PF14206">
    <property type="entry name" value="Cys_rich_CPCC"/>
    <property type="match status" value="1"/>
</dbReference>
<proteinExistence type="predicted"/>
<evidence type="ECO:0000313" key="3">
    <source>
        <dbReference type="EMBL" id="MDF3300813.1"/>
    </source>
</evidence>
<name>A0ABT6A8K7_9ACTN</name>
<dbReference type="RefSeq" id="WP_276110413.1">
    <property type="nucleotide sequence ID" value="NZ_JARJBB010000009.1"/>
</dbReference>
<feature type="compositionally biased region" description="Basic and acidic residues" evidence="1">
    <location>
        <begin position="74"/>
        <end position="89"/>
    </location>
</feature>
<evidence type="ECO:0000313" key="4">
    <source>
        <dbReference type="Proteomes" id="UP001221150"/>
    </source>
</evidence>
<dbReference type="InterPro" id="IPR025983">
    <property type="entry name" value="Cys_rich_CPCC"/>
</dbReference>
<feature type="domain" description="Cysteine-rich CPCC" evidence="2">
    <location>
        <begin position="12"/>
        <end position="87"/>
    </location>
</feature>
<feature type="region of interest" description="Disordered" evidence="1">
    <location>
        <begin position="74"/>
        <end position="105"/>
    </location>
</feature>
<dbReference type="Proteomes" id="UP001221150">
    <property type="component" value="Unassembled WGS sequence"/>
</dbReference>
<comment type="caution">
    <text evidence="3">The sequence shown here is derived from an EMBL/GenBank/DDBJ whole genome shotgun (WGS) entry which is preliminary data.</text>
</comment>
<reference evidence="3 4" key="1">
    <citation type="submission" date="2023-03" db="EMBL/GenBank/DDBJ databases">
        <title>Draft genome sequence of Streptomyces sp. K1PA1 isolated from peat swamp forest in Thailand.</title>
        <authorList>
            <person name="Klaysubun C."/>
            <person name="Duangmal K."/>
        </authorList>
    </citation>
    <scope>NUCLEOTIDE SEQUENCE [LARGE SCALE GENOMIC DNA]</scope>
    <source>
        <strain evidence="3 4">K1PA1</strain>
    </source>
</reference>
<sequence length="105" mass="11624">MNIYGPRESGPYPCPCCGCLTLCERGGFEICDVCFWEDDGQDQHDVDTVRGGPNGSLSLRQAQENYREFGACDRRSLGSVRDPRPDERPTSGQPHGKGSLRSAWD</sequence>